<keyword evidence="2" id="KW-1185">Reference proteome</keyword>
<accession>A0A369QDG3</accession>
<dbReference type="Gene3D" id="3.40.710.10">
    <property type="entry name" value="DD-peptidase/beta-lactamase superfamily"/>
    <property type="match status" value="1"/>
</dbReference>
<name>A0A369QDG3_9BACT</name>
<proteinExistence type="predicted"/>
<dbReference type="AlphaFoldDB" id="A0A369QDG3"/>
<comment type="caution">
    <text evidence="1">The sequence shown here is derived from an EMBL/GenBank/DDBJ whole genome shotgun (WGS) entry which is preliminary data.</text>
</comment>
<protein>
    <submittedName>
        <fullName evidence="1">Uncharacterized protein</fullName>
    </submittedName>
</protein>
<dbReference type="Proteomes" id="UP000253919">
    <property type="component" value="Unassembled WGS sequence"/>
</dbReference>
<dbReference type="SUPFAM" id="SSF56601">
    <property type="entry name" value="beta-lactamase/transpeptidase-like"/>
    <property type="match status" value="1"/>
</dbReference>
<reference evidence="1 2" key="1">
    <citation type="submission" date="2018-04" db="EMBL/GenBank/DDBJ databases">
        <title>Adhaeribacter sp. HMF7616 genome sequencing and assembly.</title>
        <authorList>
            <person name="Kang H."/>
            <person name="Kang J."/>
            <person name="Cha I."/>
            <person name="Kim H."/>
            <person name="Joh K."/>
        </authorList>
    </citation>
    <scope>NUCLEOTIDE SEQUENCE [LARGE SCALE GENOMIC DNA]</scope>
    <source>
        <strain evidence="1 2">HMF7616</strain>
    </source>
</reference>
<dbReference type="EMBL" id="QASA01000001">
    <property type="protein sequence ID" value="RDC62744.1"/>
    <property type="molecule type" value="Genomic_DNA"/>
</dbReference>
<gene>
    <name evidence="1" type="ORF">AHMF7616_01338</name>
</gene>
<dbReference type="InterPro" id="IPR012338">
    <property type="entry name" value="Beta-lactam/transpept-like"/>
</dbReference>
<organism evidence="1 2">
    <name type="scientific">Adhaeribacter pallidiroseus</name>
    <dbReference type="NCBI Taxonomy" id="2072847"/>
    <lineage>
        <taxon>Bacteria</taxon>
        <taxon>Pseudomonadati</taxon>
        <taxon>Bacteroidota</taxon>
        <taxon>Cytophagia</taxon>
        <taxon>Cytophagales</taxon>
        <taxon>Hymenobacteraceae</taxon>
        <taxon>Adhaeribacter</taxon>
    </lineage>
</organism>
<evidence type="ECO:0000313" key="1">
    <source>
        <dbReference type="EMBL" id="RDC62744.1"/>
    </source>
</evidence>
<sequence length="98" mass="11051">MQYLIEKKPYFQALQSYVLQPLVIQHTFVNNNNESFIRTHAVLPKEAAVYAYKNNNYLVSDMPFGSTGYTAGGVHTFITDMAKISQTVDKGEFLIPAT</sequence>
<evidence type="ECO:0000313" key="2">
    <source>
        <dbReference type="Proteomes" id="UP000253919"/>
    </source>
</evidence>